<feature type="domain" description="PA14" evidence="11">
    <location>
        <begin position="396"/>
        <end position="549"/>
    </location>
</feature>
<comment type="caution">
    <text evidence="12">The sequence shown here is derived from an EMBL/GenBank/DDBJ whole genome shotgun (WGS) entry which is preliminary data.</text>
</comment>
<sequence>MDIEELQSQLTLGEKIRLLAGQNFWETTPIERLGIPSAKVSDGPNGARGAQFQGGVKAACFPASTCLAATWDTDLVSRVGAALAEETMSKGAVCLLGPTVCLHRSPLGGRNFESFSEDPFLTGKLASAYILGLQGRGVSATIKHFAANEQETKRTRINVNVSERALREIYLKPFEIAIKEANPWALMTSYNLVNGIHADMNEFLLKTVLRGQWKYKGLVMSDWGGCNSTARSLSAGLDLEMPGPPQYRKVENVKGCLERGEVNAETIDARASSILEFLRTTGKFEHPETLSERAINKAEHRNLIREAGGRGIVLLQNDKNLLPLDAKRLKSVAALGLAKECLAHGGGSAAVNCHYKITPFEALRAVLGQDVELRYAQGAQTFRNLPDFQEDLFDSRGNPGLTLSRYQTRDFSDLPELITTIATGSYLPFEDRCEAIKLECTYRPSVSGYHYMSLSALGPAKVYIDEQIIFDITHDCDDPMAFILGGVPEEQAQFHFMQGKEYQIRVESLAPTNDSSTQGSFSLLAGLLGVHLGLMHQEIFEEDLLTAAVDAAKSADVALVFVGNPPSWETEGRDMVSMSLPAHGSQDRLVSAVGAVNDNVVVINSTGVPISMPWLHCVSAVLQAWFSGQEAGNSIVDVLFGAVNPGGKLPMTIPRALNDTPTYANFPGDLKELQVSYEEGIEVGYRYYDKHPEKVLFPFGFGLSYSKFRISDVKLQQQILEQKGRITITAVVENLGPLAGSEIIQVYIAPPEGPVARPPKTLAGFAKLQMDAGQSELAEIQVTFDSVAYWDETCSMWKAEKGVYKAVIGTSAVNVVGMVEFTVDDDVAFMA</sequence>
<dbReference type="PRINTS" id="PR00133">
    <property type="entry name" value="GLHYDRLASE3"/>
</dbReference>
<dbReference type="PANTHER" id="PTHR42715:SF3">
    <property type="entry name" value="BETA-GLUCOSIDASE B-RELATED"/>
    <property type="match status" value="1"/>
</dbReference>
<dbReference type="Gene3D" id="3.20.20.300">
    <property type="entry name" value="Glycoside hydrolase, family 3, N-terminal domain"/>
    <property type="match status" value="1"/>
</dbReference>
<evidence type="ECO:0000313" key="12">
    <source>
        <dbReference type="EMBL" id="KAK5087540.1"/>
    </source>
</evidence>
<dbReference type="InterPro" id="IPR050288">
    <property type="entry name" value="Cellulose_deg_GH3"/>
</dbReference>
<evidence type="ECO:0000256" key="1">
    <source>
        <dbReference type="ARBA" id="ARBA00000448"/>
    </source>
</evidence>
<evidence type="ECO:0000256" key="8">
    <source>
        <dbReference type="ARBA" id="ARBA00023295"/>
    </source>
</evidence>
<dbReference type="InterPro" id="IPR002772">
    <property type="entry name" value="Glyco_hydro_3_C"/>
</dbReference>
<keyword evidence="6" id="KW-0325">Glycoprotein</keyword>
<evidence type="ECO:0000256" key="7">
    <source>
        <dbReference type="ARBA" id="ARBA00023277"/>
    </source>
</evidence>
<dbReference type="InterPro" id="IPR017853">
    <property type="entry name" value="GH"/>
</dbReference>
<dbReference type="Pfam" id="PF00933">
    <property type="entry name" value="Glyco_hydro_3"/>
    <property type="match status" value="1"/>
</dbReference>
<dbReference type="Proteomes" id="UP001345013">
    <property type="component" value="Unassembled WGS sequence"/>
</dbReference>
<gene>
    <name evidence="12" type="ORF">LTR24_006580</name>
</gene>
<evidence type="ECO:0000256" key="5">
    <source>
        <dbReference type="ARBA" id="ARBA00022801"/>
    </source>
</evidence>
<dbReference type="EMBL" id="JAVRRG010000087">
    <property type="protein sequence ID" value="KAK5087540.1"/>
    <property type="molecule type" value="Genomic_DNA"/>
</dbReference>
<evidence type="ECO:0000259" key="11">
    <source>
        <dbReference type="PROSITE" id="PS51820"/>
    </source>
</evidence>
<dbReference type="Gene3D" id="3.40.50.1700">
    <property type="entry name" value="Glycoside hydrolase family 3 C-terminal domain"/>
    <property type="match status" value="1"/>
</dbReference>
<dbReference type="SUPFAM" id="SSF51445">
    <property type="entry name" value="(Trans)glycosidases"/>
    <property type="match status" value="1"/>
</dbReference>
<evidence type="ECO:0000256" key="4">
    <source>
        <dbReference type="ARBA" id="ARBA00012744"/>
    </source>
</evidence>
<comment type="pathway">
    <text evidence="2 10">Glycan metabolism; cellulose degradation.</text>
</comment>
<dbReference type="PROSITE" id="PS51820">
    <property type="entry name" value="PA14"/>
    <property type="match status" value="1"/>
</dbReference>
<keyword evidence="5 10" id="KW-0378">Hydrolase</keyword>
<keyword evidence="7 10" id="KW-0119">Carbohydrate metabolism</keyword>
<evidence type="ECO:0000256" key="3">
    <source>
        <dbReference type="ARBA" id="ARBA00005336"/>
    </source>
</evidence>
<dbReference type="InterPro" id="IPR036881">
    <property type="entry name" value="Glyco_hydro_3_C_sf"/>
</dbReference>
<dbReference type="Gene3D" id="2.60.120.260">
    <property type="entry name" value="Galactose-binding domain-like"/>
    <property type="match status" value="1"/>
</dbReference>
<dbReference type="EC" id="3.2.1.21" evidence="4 10"/>
<dbReference type="InterPro" id="IPR013783">
    <property type="entry name" value="Ig-like_fold"/>
</dbReference>
<dbReference type="Gene3D" id="2.60.40.10">
    <property type="entry name" value="Immunoglobulins"/>
    <property type="match status" value="1"/>
</dbReference>
<organism evidence="12 13">
    <name type="scientific">Lithohypha guttulata</name>
    <dbReference type="NCBI Taxonomy" id="1690604"/>
    <lineage>
        <taxon>Eukaryota</taxon>
        <taxon>Fungi</taxon>
        <taxon>Dikarya</taxon>
        <taxon>Ascomycota</taxon>
        <taxon>Pezizomycotina</taxon>
        <taxon>Eurotiomycetes</taxon>
        <taxon>Chaetothyriomycetidae</taxon>
        <taxon>Chaetothyriales</taxon>
        <taxon>Trichomeriaceae</taxon>
        <taxon>Lithohypha</taxon>
    </lineage>
</organism>
<dbReference type="PANTHER" id="PTHR42715">
    <property type="entry name" value="BETA-GLUCOSIDASE"/>
    <property type="match status" value="1"/>
</dbReference>
<dbReference type="SUPFAM" id="SSF52279">
    <property type="entry name" value="Beta-D-glucan exohydrolase, C-terminal domain"/>
    <property type="match status" value="1"/>
</dbReference>
<evidence type="ECO:0000256" key="6">
    <source>
        <dbReference type="ARBA" id="ARBA00023180"/>
    </source>
</evidence>
<evidence type="ECO:0000256" key="10">
    <source>
        <dbReference type="RuleBase" id="RU361161"/>
    </source>
</evidence>
<reference evidence="12 13" key="1">
    <citation type="submission" date="2023-08" db="EMBL/GenBank/DDBJ databases">
        <title>Black Yeasts Isolated from many extreme environments.</title>
        <authorList>
            <person name="Coleine C."/>
            <person name="Stajich J.E."/>
            <person name="Selbmann L."/>
        </authorList>
    </citation>
    <scope>NUCLEOTIDE SEQUENCE [LARGE SCALE GENOMIC DNA]</scope>
    <source>
        <strain evidence="12 13">CCFEE 5885</strain>
    </source>
</reference>
<dbReference type="Pfam" id="PF14310">
    <property type="entry name" value="Fn3-like"/>
    <property type="match status" value="1"/>
</dbReference>
<evidence type="ECO:0000313" key="13">
    <source>
        <dbReference type="Proteomes" id="UP001345013"/>
    </source>
</evidence>
<name>A0ABR0K714_9EURO</name>
<dbReference type="InterPro" id="IPR037524">
    <property type="entry name" value="PA14/GLEYA"/>
</dbReference>
<dbReference type="InterPro" id="IPR026891">
    <property type="entry name" value="Fn3-like"/>
</dbReference>
<dbReference type="InterPro" id="IPR001764">
    <property type="entry name" value="Glyco_hydro_3_N"/>
</dbReference>
<accession>A0ABR0K714</accession>
<proteinExistence type="inferred from homology"/>
<dbReference type="Pfam" id="PF01915">
    <property type="entry name" value="Glyco_hydro_3_C"/>
    <property type="match status" value="1"/>
</dbReference>
<evidence type="ECO:0000256" key="9">
    <source>
        <dbReference type="ARBA" id="ARBA00023326"/>
    </source>
</evidence>
<keyword evidence="9 10" id="KW-0624">Polysaccharide degradation</keyword>
<dbReference type="SMART" id="SM01217">
    <property type="entry name" value="Fn3_like"/>
    <property type="match status" value="1"/>
</dbReference>
<comment type="similarity">
    <text evidence="3 10">Belongs to the glycosyl hydrolase 3 family.</text>
</comment>
<keyword evidence="13" id="KW-1185">Reference proteome</keyword>
<dbReference type="PROSITE" id="PS00775">
    <property type="entry name" value="GLYCOSYL_HYDROL_F3"/>
    <property type="match status" value="1"/>
</dbReference>
<protein>
    <recommendedName>
        <fullName evidence="4 10">beta-glucosidase</fullName>
        <ecNumber evidence="4 10">3.2.1.21</ecNumber>
    </recommendedName>
</protein>
<comment type="catalytic activity">
    <reaction evidence="1 10">
        <text>Hydrolysis of terminal, non-reducing beta-D-glucosyl residues with release of beta-D-glucose.</text>
        <dbReference type="EC" id="3.2.1.21"/>
    </reaction>
</comment>
<dbReference type="InterPro" id="IPR036962">
    <property type="entry name" value="Glyco_hydro_3_N_sf"/>
</dbReference>
<evidence type="ECO:0000256" key="2">
    <source>
        <dbReference type="ARBA" id="ARBA00004987"/>
    </source>
</evidence>
<dbReference type="InterPro" id="IPR019800">
    <property type="entry name" value="Glyco_hydro_3_AS"/>
</dbReference>
<keyword evidence="8 10" id="KW-0326">Glycosidase</keyword>